<feature type="compositionally biased region" description="Low complexity" evidence="2">
    <location>
        <begin position="146"/>
        <end position="161"/>
    </location>
</feature>
<dbReference type="PANTHER" id="PTHR28260">
    <property type="entry name" value="SPINDLE POLE BODY COMPONENT SPC105"/>
    <property type="match status" value="1"/>
</dbReference>
<dbReference type="GO" id="GO:1990758">
    <property type="term" value="P:mitotic sister chromatid biorientation"/>
    <property type="evidence" value="ECO:0007669"/>
    <property type="project" value="TreeGrafter"/>
</dbReference>
<evidence type="ECO:0000256" key="1">
    <source>
        <dbReference type="SAM" id="Coils"/>
    </source>
</evidence>
<feature type="coiled-coil region" evidence="1">
    <location>
        <begin position="909"/>
        <end position="996"/>
    </location>
</feature>
<feature type="compositionally biased region" description="Polar residues" evidence="2">
    <location>
        <begin position="14"/>
        <end position="25"/>
    </location>
</feature>
<feature type="compositionally biased region" description="Polar residues" evidence="2">
    <location>
        <begin position="663"/>
        <end position="673"/>
    </location>
</feature>
<feature type="region of interest" description="Disordered" evidence="2">
    <location>
        <begin position="1"/>
        <end position="106"/>
    </location>
</feature>
<evidence type="ECO:0000313" key="4">
    <source>
        <dbReference type="EMBL" id="PBL00731.1"/>
    </source>
</evidence>
<dbReference type="Pfam" id="PF18210">
    <property type="entry name" value="Knl1_RWD_C"/>
    <property type="match status" value="1"/>
</dbReference>
<feature type="region of interest" description="Disordered" evidence="2">
    <location>
        <begin position="139"/>
        <end position="197"/>
    </location>
</feature>
<feature type="compositionally biased region" description="Polar residues" evidence="2">
    <location>
        <begin position="180"/>
        <end position="191"/>
    </location>
</feature>
<dbReference type="FunCoup" id="A0A2H3E313">
    <property type="interactions" value="68"/>
</dbReference>
<keyword evidence="1" id="KW-0175">Coiled coil</keyword>
<reference evidence="5" key="1">
    <citation type="journal article" date="2017" name="Nat. Ecol. Evol.">
        <title>Genome expansion and lineage-specific genetic innovations in the forest pathogenic fungi Armillaria.</title>
        <authorList>
            <person name="Sipos G."/>
            <person name="Prasanna A.N."/>
            <person name="Walter M.C."/>
            <person name="O'Connor E."/>
            <person name="Balint B."/>
            <person name="Krizsan K."/>
            <person name="Kiss B."/>
            <person name="Hess J."/>
            <person name="Varga T."/>
            <person name="Slot J."/>
            <person name="Riley R."/>
            <person name="Boka B."/>
            <person name="Rigling D."/>
            <person name="Barry K."/>
            <person name="Lee J."/>
            <person name="Mihaltcheva S."/>
            <person name="LaButti K."/>
            <person name="Lipzen A."/>
            <person name="Waldron R."/>
            <person name="Moloney N.M."/>
            <person name="Sperisen C."/>
            <person name="Kredics L."/>
            <person name="Vagvoelgyi C."/>
            <person name="Patrignani A."/>
            <person name="Fitzpatrick D."/>
            <person name="Nagy I."/>
            <person name="Doyle S."/>
            <person name="Anderson J.B."/>
            <person name="Grigoriev I.V."/>
            <person name="Gueldener U."/>
            <person name="Muensterkoetter M."/>
            <person name="Nagy L.G."/>
        </authorList>
    </citation>
    <scope>NUCLEOTIDE SEQUENCE [LARGE SCALE GENOMIC DNA]</scope>
    <source>
        <strain evidence="5">Ar21-2</strain>
    </source>
</reference>
<feature type="region of interest" description="Disordered" evidence="2">
    <location>
        <begin position="358"/>
        <end position="711"/>
    </location>
</feature>
<dbReference type="PANTHER" id="PTHR28260:SF1">
    <property type="entry name" value="SPINDLE POLE BODY COMPONENT SPC105"/>
    <property type="match status" value="1"/>
</dbReference>
<sequence length="1223" mass="134830">MGIKDAANRRKSIAVSSHRTGSIAQKSRRRAHSAVPSELSPFARSRLSTGPAKSILKASSLRPALQDDTRADSHFTSQGSSQLQAGFPSSAPDADDSNATQSMDMTQDFQTRIHDNFARKSMGRRVSFSEHAYVRVFDKNADNTNSTGTPQSSPGTPSSESDVLPAPVNDENAYPGASRSRGSLRQSSASEGSDMDLTTIDGASALLDEDFDDFDDDMEITEVVNENILRKRSMSTAERTPLSDKHPYSIPDPDDADSFSEEQSMSFSEDLSQPDGGHTQPMEFTIPLAQALRPADQDPVWLELQKVTHAGASSVPYTEDDEDDVVDHLEMGGAEEMEIDDALERLQQARASLGLSVGGDSFSSVESEDNVEDENRTMNFSKVFGRPSAVSMDETETSVQGSPAAEPQLTPSIYPSIPFPVLPQPKFTVFQPPTEPTSSTTNPATSQQGNASSTSKPSIFSSSDVTNVPSPSKRSPSKLGPKTFTAAFAPPVARPSPKQPTKSPQSSKRTHSQRLNDENLEDSPSPAKRLAVVSHRLVHDNDSRSTSLATPTPRPLSPSKKARFENIGPKDSTQKKPAAKRPSGYFARRRSIATGLASAPSDVELAPAATRMSPQKKAGLGLGRASMGSGPTDAWKRFNKDAGSGPASKGTEIIGKDPEVPVQRSTPQYSSPDRSAPPETSSSPSPTPISPSPVVDGDLFPDLDPPSPENREVRMDVDLQATQATEQWRQDVEPDVDEDEGPPISIQQFFEMTNIKFMDDLTAPRRSMHPSQLPSRQPRNPADIRQAEYTIAVAIDIPQLLLYSRVSSDLQAWMQQSKSVFDEAEEEAAKMTPELFIEFSRADEEGQAELLHQLNLIRTNTRAQAKSDWYEWKLQWIEGLRVTAEQALSELETDAKTLADLRAHADDIVPVLQQEYDSIMRELQQEQAEVAEIEQCDQEYLNELKTSIAEQNLEVDALKNEVSEGNEQLKWLGERLEEIELQRRQANTAISEANRILHMQTHSTEAEVFRLRSELEALEDMHMLHVTKVDSQLFEYVYASQFRVSIPCVNFLPIVQKVEVQTLDAVRFKYKDDFPRLSKFLVSAANQLVHNANSMTTRQIVHLLRDYWSSCSQLRLQMSYISIKFPVDIATSTSENPSFTAVVNMMFPPKKAKILISFHFDLDVFSKWPCSVASIQYGVEIAYGSIDPSPISAAVAQRLREASPADSYACLLEACIDAHEACR</sequence>
<dbReference type="SMART" id="SM00787">
    <property type="entry name" value="Spc7"/>
    <property type="match status" value="1"/>
</dbReference>
<dbReference type="InterPro" id="IPR013253">
    <property type="entry name" value="Spc7_domain"/>
</dbReference>
<evidence type="ECO:0000259" key="3">
    <source>
        <dbReference type="SMART" id="SM00787"/>
    </source>
</evidence>
<proteinExistence type="predicted"/>
<dbReference type="GO" id="GO:0007094">
    <property type="term" value="P:mitotic spindle assembly checkpoint signaling"/>
    <property type="evidence" value="ECO:0007669"/>
    <property type="project" value="TreeGrafter"/>
</dbReference>
<accession>A0A2H3E313</accession>
<feature type="region of interest" description="Disordered" evidence="2">
    <location>
        <begin position="234"/>
        <end position="282"/>
    </location>
</feature>
<dbReference type="Proteomes" id="UP000217790">
    <property type="component" value="Unassembled WGS sequence"/>
</dbReference>
<dbReference type="GO" id="GO:0000776">
    <property type="term" value="C:kinetochore"/>
    <property type="evidence" value="ECO:0007669"/>
    <property type="project" value="TreeGrafter"/>
</dbReference>
<dbReference type="GO" id="GO:0034501">
    <property type="term" value="P:protein localization to kinetochore"/>
    <property type="evidence" value="ECO:0007669"/>
    <property type="project" value="TreeGrafter"/>
</dbReference>
<evidence type="ECO:0000256" key="2">
    <source>
        <dbReference type="SAM" id="MobiDB-lite"/>
    </source>
</evidence>
<protein>
    <recommendedName>
        <fullName evidence="3">Spc7 kinetochore protein domain-containing protein</fullName>
    </recommendedName>
</protein>
<feature type="compositionally biased region" description="Polar residues" evidence="2">
    <location>
        <begin position="464"/>
        <end position="474"/>
    </location>
</feature>
<dbReference type="InParanoid" id="A0A2H3E313"/>
<gene>
    <name evidence="4" type="ORF">ARMGADRAFT_983059</name>
</gene>
<dbReference type="Pfam" id="PF08317">
    <property type="entry name" value="Spc7"/>
    <property type="match status" value="1"/>
</dbReference>
<feature type="compositionally biased region" description="Polar residues" evidence="2">
    <location>
        <begin position="74"/>
        <end position="84"/>
    </location>
</feature>
<dbReference type="EMBL" id="KZ293646">
    <property type="protein sequence ID" value="PBL00731.1"/>
    <property type="molecule type" value="Genomic_DNA"/>
</dbReference>
<dbReference type="InterPro" id="IPR040850">
    <property type="entry name" value="Knl1_RWD_C"/>
</dbReference>
<dbReference type="AlphaFoldDB" id="A0A2H3E313"/>
<feature type="domain" description="Spc7 kinetochore protein" evidence="3">
    <location>
        <begin position="733"/>
        <end position="1047"/>
    </location>
</feature>
<organism evidence="4 5">
    <name type="scientific">Armillaria gallica</name>
    <name type="common">Bulbous honey fungus</name>
    <name type="synonym">Armillaria bulbosa</name>
    <dbReference type="NCBI Taxonomy" id="47427"/>
    <lineage>
        <taxon>Eukaryota</taxon>
        <taxon>Fungi</taxon>
        <taxon>Dikarya</taxon>
        <taxon>Basidiomycota</taxon>
        <taxon>Agaricomycotina</taxon>
        <taxon>Agaricomycetes</taxon>
        <taxon>Agaricomycetidae</taxon>
        <taxon>Agaricales</taxon>
        <taxon>Marasmiineae</taxon>
        <taxon>Physalacriaceae</taxon>
        <taxon>Armillaria</taxon>
    </lineage>
</organism>
<dbReference type="STRING" id="47427.A0A2H3E313"/>
<name>A0A2H3E313_ARMGA</name>
<keyword evidence="5" id="KW-1185">Reference proteome</keyword>
<dbReference type="InterPro" id="IPR033338">
    <property type="entry name" value="Spc105/Spc7"/>
</dbReference>
<dbReference type="OrthoDB" id="5592879at2759"/>
<feature type="compositionally biased region" description="Polar residues" evidence="2">
    <location>
        <begin position="97"/>
        <end position="106"/>
    </location>
</feature>
<dbReference type="OMA" id="WRMKLQE"/>
<evidence type="ECO:0000313" key="5">
    <source>
        <dbReference type="Proteomes" id="UP000217790"/>
    </source>
</evidence>
<feature type="compositionally biased region" description="Low complexity" evidence="2">
    <location>
        <begin position="436"/>
        <end position="463"/>
    </location>
</feature>